<dbReference type="InterPro" id="IPR000644">
    <property type="entry name" value="CBS_dom"/>
</dbReference>
<evidence type="ECO:0000259" key="3">
    <source>
        <dbReference type="PROSITE" id="PS51371"/>
    </source>
</evidence>
<dbReference type="InterPro" id="IPR051257">
    <property type="entry name" value="Diverse_CBS-Domain"/>
</dbReference>
<dbReference type="PANTHER" id="PTHR43080">
    <property type="entry name" value="CBS DOMAIN-CONTAINING PROTEIN CBSX3, MITOCHONDRIAL"/>
    <property type="match status" value="1"/>
</dbReference>
<reference evidence="4 5" key="1">
    <citation type="submission" date="2019-07" db="EMBL/GenBank/DDBJ databases">
        <title>Whole genome shotgun sequence of Empedobacter brevis NBRC 14943.</title>
        <authorList>
            <person name="Hosoyama A."/>
            <person name="Uohara A."/>
            <person name="Ohji S."/>
            <person name="Ichikawa N."/>
        </authorList>
    </citation>
    <scope>NUCLEOTIDE SEQUENCE [LARGE SCALE GENOMIC DNA]</scope>
    <source>
        <strain evidence="4 5">NBRC 14943</strain>
    </source>
</reference>
<dbReference type="RefSeq" id="WP_019974703.1">
    <property type="nucleotide sequence ID" value="NZ_BJXC01000003.1"/>
</dbReference>
<dbReference type="InterPro" id="IPR046342">
    <property type="entry name" value="CBS_dom_sf"/>
</dbReference>
<dbReference type="PROSITE" id="PS51371">
    <property type="entry name" value="CBS"/>
    <property type="match status" value="2"/>
</dbReference>
<feature type="domain" description="CBS" evidence="3">
    <location>
        <begin position="11"/>
        <end position="68"/>
    </location>
</feature>
<evidence type="ECO:0000313" key="5">
    <source>
        <dbReference type="Proteomes" id="UP000321245"/>
    </source>
</evidence>
<comment type="caution">
    <text evidence="4">The sequence shown here is derived from an EMBL/GenBank/DDBJ whole genome shotgun (WGS) entry which is preliminary data.</text>
</comment>
<name>A0A511NDF3_9FLAO</name>
<dbReference type="EMBL" id="BJXC01000003">
    <property type="protein sequence ID" value="GEM50842.1"/>
    <property type="molecule type" value="Genomic_DNA"/>
</dbReference>
<dbReference type="Gene3D" id="3.10.580.10">
    <property type="entry name" value="CBS-domain"/>
    <property type="match status" value="1"/>
</dbReference>
<evidence type="ECO:0000256" key="2">
    <source>
        <dbReference type="PROSITE-ProRule" id="PRU00703"/>
    </source>
</evidence>
<dbReference type="OrthoDB" id="1119899at2"/>
<protein>
    <recommendedName>
        <fullName evidence="3">CBS domain-containing protein</fullName>
    </recommendedName>
</protein>
<proteinExistence type="predicted"/>
<dbReference type="PANTHER" id="PTHR43080:SF2">
    <property type="entry name" value="CBS DOMAIN-CONTAINING PROTEIN"/>
    <property type="match status" value="1"/>
</dbReference>
<dbReference type="AlphaFoldDB" id="A0A511NDF3"/>
<evidence type="ECO:0000256" key="1">
    <source>
        <dbReference type="ARBA" id="ARBA00023122"/>
    </source>
</evidence>
<accession>A0A511NDF3</accession>
<organism evidence="4 5">
    <name type="scientific">Empedobacter brevis NBRC 14943 = ATCC 43319</name>
    <dbReference type="NCBI Taxonomy" id="1218108"/>
    <lineage>
        <taxon>Bacteria</taxon>
        <taxon>Pseudomonadati</taxon>
        <taxon>Bacteroidota</taxon>
        <taxon>Flavobacteriia</taxon>
        <taxon>Flavobacteriales</taxon>
        <taxon>Weeksellaceae</taxon>
        <taxon>Empedobacter</taxon>
    </lineage>
</organism>
<dbReference type="Proteomes" id="UP000321245">
    <property type="component" value="Unassembled WGS sequence"/>
</dbReference>
<dbReference type="Pfam" id="PF00571">
    <property type="entry name" value="CBS"/>
    <property type="match status" value="2"/>
</dbReference>
<keyword evidence="5" id="KW-1185">Reference proteome</keyword>
<keyword evidence="1 2" id="KW-0129">CBS domain</keyword>
<gene>
    <name evidence="4" type="ORF">EB1_06320</name>
</gene>
<dbReference type="GeneID" id="84649408"/>
<evidence type="ECO:0000313" key="4">
    <source>
        <dbReference type="EMBL" id="GEM50842.1"/>
    </source>
</evidence>
<dbReference type="STRING" id="1218108.GCA_000382425_01194"/>
<sequence>MKQRVPVAQIMAKVLIAVPANKKISEVNELFKEYNIRHIPVTEGTKLVGVISKNDVSKLGYGVGEIDQNALNTMYDTYELKDVMVKEPVTVSSETNIKDVAEILSEQSFHSLPVVDNNEVVGIVTTTDLVKYLLEQY</sequence>
<feature type="domain" description="CBS" evidence="3">
    <location>
        <begin position="84"/>
        <end position="137"/>
    </location>
</feature>
<dbReference type="SUPFAM" id="SSF54631">
    <property type="entry name" value="CBS-domain pair"/>
    <property type="match status" value="1"/>
</dbReference>
<dbReference type="SMART" id="SM00116">
    <property type="entry name" value="CBS"/>
    <property type="match status" value="2"/>
</dbReference>